<dbReference type="GO" id="GO:0000375">
    <property type="term" value="P:RNA splicing, via transesterification reactions"/>
    <property type="evidence" value="ECO:0007669"/>
    <property type="project" value="InterPro"/>
</dbReference>
<evidence type="ECO:0000256" key="3">
    <source>
        <dbReference type="ARBA" id="ARBA00022946"/>
    </source>
</evidence>
<keyword evidence="4" id="KW-0508">mRNA splicing</keyword>
<dbReference type="EMBL" id="SDMP01000004">
    <property type="protein sequence ID" value="RYR61914.1"/>
    <property type="molecule type" value="Genomic_DNA"/>
</dbReference>
<evidence type="ECO:0000256" key="4">
    <source>
        <dbReference type="ARBA" id="ARBA00023187"/>
    </source>
</evidence>
<dbReference type="InterPro" id="IPR045278">
    <property type="entry name" value="CRS1/CFM2/CFM3"/>
</dbReference>
<protein>
    <submittedName>
        <fullName evidence="7">Uncharacterized protein</fullName>
    </submittedName>
</protein>
<dbReference type="STRING" id="3818.A0A445DFG5"/>
<comment type="caution">
    <text evidence="7">The sequence shown here is derived from an EMBL/GenBank/DDBJ whole genome shotgun (WGS) entry which is preliminary data.</text>
</comment>
<dbReference type="GO" id="GO:0006397">
    <property type="term" value="P:mRNA processing"/>
    <property type="evidence" value="ECO:0007669"/>
    <property type="project" value="UniProtKB-KW"/>
</dbReference>
<keyword evidence="8" id="KW-1185">Reference proteome</keyword>
<reference evidence="7 8" key="1">
    <citation type="submission" date="2019-01" db="EMBL/GenBank/DDBJ databases">
        <title>Sequencing of cultivated peanut Arachis hypogaea provides insights into genome evolution and oil improvement.</title>
        <authorList>
            <person name="Chen X."/>
        </authorList>
    </citation>
    <scope>NUCLEOTIDE SEQUENCE [LARGE SCALE GENOMIC DNA]</scope>
    <source>
        <strain evidence="8">cv. Fuhuasheng</strain>
        <tissue evidence="7">Leaves</tissue>
    </source>
</reference>
<dbReference type="Proteomes" id="UP000289738">
    <property type="component" value="Chromosome A04"/>
</dbReference>
<dbReference type="PANTHER" id="PTHR31846">
    <property type="entry name" value="CRS1 / YHBY (CRM) DOMAIN-CONTAINING PROTEIN"/>
    <property type="match status" value="1"/>
</dbReference>
<dbReference type="PANTHER" id="PTHR31846:SF10">
    <property type="entry name" value="CHLOROPLASTIC GROUP IIA INTRON SPLICING FACILITATOR CRS1, CHLOROPLASTIC"/>
    <property type="match status" value="1"/>
</dbReference>
<dbReference type="GO" id="GO:1990904">
    <property type="term" value="C:ribonucleoprotein complex"/>
    <property type="evidence" value="ECO:0007669"/>
    <property type="project" value="UniProtKB-KW"/>
</dbReference>
<accession>A0A445DFG5</accession>
<evidence type="ECO:0000256" key="1">
    <source>
        <dbReference type="ARBA" id="ARBA00022664"/>
    </source>
</evidence>
<gene>
    <name evidence="7" type="ORF">Ahy_A04g019167</name>
</gene>
<organism evidence="7 8">
    <name type="scientific">Arachis hypogaea</name>
    <name type="common">Peanut</name>
    <dbReference type="NCBI Taxonomy" id="3818"/>
    <lineage>
        <taxon>Eukaryota</taxon>
        <taxon>Viridiplantae</taxon>
        <taxon>Streptophyta</taxon>
        <taxon>Embryophyta</taxon>
        <taxon>Tracheophyta</taxon>
        <taxon>Spermatophyta</taxon>
        <taxon>Magnoliopsida</taxon>
        <taxon>eudicotyledons</taxon>
        <taxon>Gunneridae</taxon>
        <taxon>Pentapetalae</taxon>
        <taxon>rosids</taxon>
        <taxon>fabids</taxon>
        <taxon>Fabales</taxon>
        <taxon>Fabaceae</taxon>
        <taxon>Papilionoideae</taxon>
        <taxon>50 kb inversion clade</taxon>
        <taxon>dalbergioids sensu lato</taxon>
        <taxon>Dalbergieae</taxon>
        <taxon>Pterocarpus clade</taxon>
        <taxon>Arachis</taxon>
    </lineage>
</organism>
<proteinExistence type="predicted"/>
<keyword evidence="2" id="KW-0677">Repeat</keyword>
<name>A0A445DFG5_ARAHY</name>
<keyword evidence="1" id="KW-0507">mRNA processing</keyword>
<evidence type="ECO:0000256" key="6">
    <source>
        <dbReference type="SAM" id="MobiDB-lite"/>
    </source>
</evidence>
<evidence type="ECO:0000256" key="5">
    <source>
        <dbReference type="ARBA" id="ARBA00023274"/>
    </source>
</evidence>
<feature type="compositionally biased region" description="Basic and acidic residues" evidence="6">
    <location>
        <begin position="61"/>
        <end position="82"/>
    </location>
</feature>
<evidence type="ECO:0000256" key="2">
    <source>
        <dbReference type="ARBA" id="ARBA00022737"/>
    </source>
</evidence>
<dbReference type="AlphaFoldDB" id="A0A445DFG5"/>
<keyword evidence="5" id="KW-0687">Ribonucleoprotein</keyword>
<keyword evidence="3" id="KW-0809">Transit peptide</keyword>
<sequence length="82" mass="9460">MNYEGRNRRLQGLATAILKLWEKSLIAKIAIKFGVRNTDNELMANELKANIKMPRRSTTTKKSEAGTRRKMPKTLEELESRI</sequence>
<feature type="region of interest" description="Disordered" evidence="6">
    <location>
        <begin position="55"/>
        <end position="82"/>
    </location>
</feature>
<dbReference type="GO" id="GO:0003729">
    <property type="term" value="F:mRNA binding"/>
    <property type="evidence" value="ECO:0007669"/>
    <property type="project" value="InterPro"/>
</dbReference>
<evidence type="ECO:0000313" key="8">
    <source>
        <dbReference type="Proteomes" id="UP000289738"/>
    </source>
</evidence>
<evidence type="ECO:0000313" key="7">
    <source>
        <dbReference type="EMBL" id="RYR61914.1"/>
    </source>
</evidence>